<sequence>MADPNETRDVSDDNPEVVNRFTDVMSEHLKMAQTTDTDLSDIKEDKAVKQRLRELGYLD</sequence>
<accession>A0A9E7NDF5</accession>
<dbReference type="AlphaFoldDB" id="A0A9E7NDF5"/>
<dbReference type="GeneID" id="73289769"/>
<evidence type="ECO:0000313" key="2">
    <source>
        <dbReference type="Proteomes" id="UP001056855"/>
    </source>
</evidence>
<dbReference type="EMBL" id="CP100355">
    <property type="protein sequence ID" value="UTF54983.1"/>
    <property type="molecule type" value="Genomic_DNA"/>
</dbReference>
<dbReference type="RefSeq" id="WP_254159724.1">
    <property type="nucleotide sequence ID" value="NZ_CP100355.1"/>
</dbReference>
<protein>
    <submittedName>
        <fullName evidence="1">Uncharacterized protein</fullName>
    </submittedName>
</protein>
<organism evidence="1 2">
    <name type="scientific">Natronosalvus rutilus</name>
    <dbReference type="NCBI Taxonomy" id="2953753"/>
    <lineage>
        <taxon>Archaea</taxon>
        <taxon>Methanobacteriati</taxon>
        <taxon>Methanobacteriota</taxon>
        <taxon>Stenosarchaea group</taxon>
        <taxon>Halobacteria</taxon>
        <taxon>Halobacteriales</taxon>
        <taxon>Natrialbaceae</taxon>
        <taxon>Natronosalvus</taxon>
    </lineage>
</organism>
<dbReference type="Proteomes" id="UP001056855">
    <property type="component" value="Chromosome"/>
</dbReference>
<name>A0A9E7NDF5_9EURY</name>
<evidence type="ECO:0000313" key="1">
    <source>
        <dbReference type="EMBL" id="UTF54983.1"/>
    </source>
</evidence>
<gene>
    <name evidence="1" type="ORF">NGM29_06945</name>
</gene>
<keyword evidence="2" id="KW-1185">Reference proteome</keyword>
<dbReference type="KEGG" id="sawl:NGM29_06945"/>
<proteinExistence type="predicted"/>
<reference evidence="1" key="1">
    <citation type="submission" date="2022-06" db="EMBL/GenBank/DDBJ databases">
        <title>Diverse halophilic archaea isolated from saline environments.</title>
        <authorList>
            <person name="Cui H.-L."/>
        </authorList>
    </citation>
    <scope>NUCLEOTIDE SEQUENCE</scope>
    <source>
        <strain evidence="1">WLHS1</strain>
    </source>
</reference>